<dbReference type="InterPro" id="IPR032675">
    <property type="entry name" value="LRR_dom_sf"/>
</dbReference>
<dbReference type="SUPFAM" id="SSF52047">
    <property type="entry name" value="RNI-like"/>
    <property type="match status" value="1"/>
</dbReference>
<dbReference type="Pfam" id="PF05729">
    <property type="entry name" value="NACHT"/>
    <property type="match status" value="1"/>
</dbReference>
<keyword evidence="1" id="KW-0547">Nucleotide-binding</keyword>
<dbReference type="PANTHER" id="PTHR46312">
    <property type="entry name" value="NACHT DOMAIN-CONTAINING PROTEIN"/>
    <property type="match status" value="1"/>
</dbReference>
<dbReference type="SUPFAM" id="SSF52540">
    <property type="entry name" value="P-loop containing nucleoside triphosphate hydrolases"/>
    <property type="match status" value="1"/>
</dbReference>
<dbReference type="Proteomes" id="UP000887568">
    <property type="component" value="Unplaced"/>
</dbReference>
<name>A0A914AZB2_PATMI</name>
<dbReference type="RefSeq" id="XP_038069500.1">
    <property type="nucleotide sequence ID" value="XM_038213572.1"/>
</dbReference>
<evidence type="ECO:0000313" key="6">
    <source>
        <dbReference type="Proteomes" id="UP000887568"/>
    </source>
</evidence>
<dbReference type="Pfam" id="PF00531">
    <property type="entry name" value="Death"/>
    <property type="match status" value="1"/>
</dbReference>
<dbReference type="EnsemblMetazoa" id="XM_038213572.1">
    <property type="protein sequence ID" value="XP_038069500.1"/>
    <property type="gene ID" value="LOC119738658"/>
</dbReference>
<protein>
    <submittedName>
        <fullName evidence="5">Uncharacterized protein</fullName>
    </submittedName>
</protein>
<dbReference type="InterPro" id="IPR011029">
    <property type="entry name" value="DEATH-like_dom_sf"/>
</dbReference>
<keyword evidence="2" id="KW-0067">ATP-binding</keyword>
<evidence type="ECO:0000259" key="4">
    <source>
        <dbReference type="PROSITE" id="PS50837"/>
    </source>
</evidence>
<dbReference type="InterPro" id="IPR000488">
    <property type="entry name" value="Death_dom"/>
</dbReference>
<dbReference type="GO" id="GO:0005524">
    <property type="term" value="F:ATP binding"/>
    <property type="evidence" value="ECO:0007669"/>
    <property type="project" value="UniProtKB-KW"/>
</dbReference>
<dbReference type="InterPro" id="IPR027417">
    <property type="entry name" value="P-loop_NTPase"/>
</dbReference>
<evidence type="ECO:0000256" key="2">
    <source>
        <dbReference type="ARBA" id="ARBA00022840"/>
    </source>
</evidence>
<reference evidence="5" key="1">
    <citation type="submission" date="2022-11" db="UniProtKB">
        <authorList>
            <consortium name="EnsemblMetazoa"/>
        </authorList>
    </citation>
    <scope>IDENTIFICATION</scope>
</reference>
<feature type="domain" description="NACHT" evidence="4">
    <location>
        <begin position="196"/>
        <end position="392"/>
    </location>
</feature>
<keyword evidence="6" id="KW-1185">Reference proteome</keyword>
<dbReference type="Gene3D" id="3.40.50.300">
    <property type="entry name" value="P-loop containing nucleotide triphosphate hydrolases"/>
    <property type="match status" value="1"/>
</dbReference>
<sequence>MAEHGGQQASGDGERGYALWQLAGELGISWKLIGRHLGYSEAKLENLLLDYPSHAHERAYHMLLRWKKNASAAPSMLVEQLRGALQKAERGDLVASVTDITVQNSDEPLRDVSLGSNSSFDKVTFCGKLKKFVRLKMSKLPLVPWMTTGCINVDQVFTNVQLLISIMNAYFPMKIPLKSHNAIFTDLTEEGDYCGTRILMRGRTGSGKTTLLTKYAYDWSTDKSEALLHGVPVVLVLPMRKLDHRSNLGQAVLEHMLPNENRITAPVIEQFCEDHPDEVVVLFDGYDEFKGKGLDQEDCGNIVRILRGEWLTECRVVVTTRPARVADFEADYESYRHLEITGFTPKDIEDYVHKVFRGKNKPLGDRLLVYLEENQLNELASIPLMLTAFCQLTKWTDGKDFAELNTISKLFDRLIECMFIHDASKMAKKKSSSGVIVTPIVLGSLQQESLVLELGKVALEGFFGDAEEELIFSEEDFSRCSHRFQVIEQGLRVGLLSRDGESSMQPQNYEDLGMDGQRPSTKRDISFVLKSIQEKCAGRYLAHLLECGEEERFTTYLQKVDNDQRVLDYTNILIFASADNKKAARRILSHVIDILRDTQGQNISQYLRGKLHFEHCQKTQRLIETCLQLNFESKGKGRFNDLFNSLFGDSCCVRLVGISSYMAKALGYLFAYSCQRQSCQESISRSSLEDGRHTLSLRSLQLICIKLESSTQFREFLNCYPGTEEAISSFMGNSVKPESQGDLVTIRKKLQTSEQSIPSYLGNRPDLTFAAVVPIWQEVSKQQLQDFSLGFVLSGLKECALEEVVLNGVNAEPKYWVALFKMIQDGVFVQMTKMTLSLNDLTSDQTSQLAAVLVATPNLKYLKLAGNELGEGFVRNLPHLPQLENVILDKSKMSSKAMVEFTKNLEQYPCLKKLDLRRNENTDDEVIHSVCDTLGDGKTWKELRLSLYKVSEAGLDHFQGSMGLAEALTHVNLVHSPIPDKVIQYCAKALASLPRLEDLRISGIPSTSQEGSLCTQQTVKDFTTEMYNLQHLRFLSFLYTKMFSRDFITMLNSCRDHPSLKTFRFSRPYLPSGEDVEEACKEAEKEFLQLWV</sequence>
<dbReference type="PROSITE" id="PS50017">
    <property type="entry name" value="DEATH_DOMAIN"/>
    <property type="match status" value="1"/>
</dbReference>
<accession>A0A914AZB2</accession>
<dbReference type="PROSITE" id="PS50837">
    <property type="entry name" value="NACHT"/>
    <property type="match status" value="1"/>
</dbReference>
<dbReference type="OrthoDB" id="120976at2759"/>
<dbReference type="Gene3D" id="3.80.10.10">
    <property type="entry name" value="Ribonuclease Inhibitor"/>
    <property type="match status" value="1"/>
</dbReference>
<organism evidence="5 6">
    <name type="scientific">Patiria miniata</name>
    <name type="common">Bat star</name>
    <name type="synonym">Asterina miniata</name>
    <dbReference type="NCBI Taxonomy" id="46514"/>
    <lineage>
        <taxon>Eukaryota</taxon>
        <taxon>Metazoa</taxon>
        <taxon>Echinodermata</taxon>
        <taxon>Eleutherozoa</taxon>
        <taxon>Asterozoa</taxon>
        <taxon>Asteroidea</taxon>
        <taxon>Valvatacea</taxon>
        <taxon>Valvatida</taxon>
        <taxon>Asterinidae</taxon>
        <taxon>Patiria</taxon>
    </lineage>
</organism>
<evidence type="ECO:0000256" key="1">
    <source>
        <dbReference type="ARBA" id="ARBA00022741"/>
    </source>
</evidence>
<proteinExistence type="predicted"/>
<dbReference type="OMA" id="HERAYHM"/>
<evidence type="ECO:0000259" key="3">
    <source>
        <dbReference type="PROSITE" id="PS50017"/>
    </source>
</evidence>
<dbReference type="Gene3D" id="1.10.533.10">
    <property type="entry name" value="Death Domain, Fas"/>
    <property type="match status" value="1"/>
</dbReference>
<dbReference type="InterPro" id="IPR007111">
    <property type="entry name" value="NACHT_NTPase"/>
</dbReference>
<dbReference type="SUPFAM" id="SSF47986">
    <property type="entry name" value="DEATH domain"/>
    <property type="match status" value="1"/>
</dbReference>
<dbReference type="GO" id="GO:0007165">
    <property type="term" value="P:signal transduction"/>
    <property type="evidence" value="ECO:0007669"/>
    <property type="project" value="InterPro"/>
</dbReference>
<dbReference type="PANTHER" id="PTHR46312:SF2">
    <property type="entry name" value="NUCLEOTIDE-BINDING OLIGOMERIZATION DOMAIN-CONTAINING PROTEIN 2-LIKE"/>
    <property type="match status" value="1"/>
</dbReference>
<evidence type="ECO:0000313" key="5">
    <source>
        <dbReference type="EnsemblMetazoa" id="XP_038069500.1"/>
    </source>
</evidence>
<dbReference type="CDD" id="cd01670">
    <property type="entry name" value="Death"/>
    <property type="match status" value="1"/>
</dbReference>
<dbReference type="GeneID" id="119738658"/>
<dbReference type="AlphaFoldDB" id="A0A914AZB2"/>
<feature type="domain" description="Death" evidence="3">
    <location>
        <begin position="22"/>
        <end position="101"/>
    </location>
</feature>